<accession>Q965T8</accession>
<feature type="transmembrane region" description="Helical" evidence="1">
    <location>
        <begin position="81"/>
        <end position="105"/>
    </location>
</feature>
<evidence type="ECO:0000313" key="2">
    <source>
        <dbReference type="EMBL" id="CCD72456.1"/>
    </source>
</evidence>
<feature type="transmembrane region" description="Helical" evidence="1">
    <location>
        <begin position="6"/>
        <end position="32"/>
    </location>
</feature>
<keyword evidence="1" id="KW-0812">Transmembrane</keyword>
<dbReference type="HOGENOM" id="CLU_059075_1_0_1"/>
<dbReference type="UCSC" id="Y49C4A.1">
    <property type="organism name" value="c. elegans"/>
</dbReference>
<keyword evidence="2" id="KW-0675">Receptor</keyword>
<feature type="transmembrane region" description="Helical" evidence="1">
    <location>
        <begin position="217"/>
        <end position="238"/>
    </location>
</feature>
<keyword evidence="1" id="KW-1133">Transmembrane helix</keyword>
<proteinExistence type="predicted"/>
<dbReference type="PaxDb" id="6239-Y49C4A.1"/>
<evidence type="ECO:0000313" key="3">
    <source>
        <dbReference type="Proteomes" id="UP000001940"/>
    </source>
</evidence>
<dbReference type="InParanoid" id="Q965T8"/>
<dbReference type="RefSeq" id="NP_503302.1">
    <property type="nucleotide sequence ID" value="NM_070901.4"/>
</dbReference>
<protein>
    <submittedName>
        <fullName evidence="2">Serpentine Receptor, class BC (Class B-like)</fullName>
    </submittedName>
</protein>
<dbReference type="AlphaFoldDB" id="Q965T8"/>
<dbReference type="PhylomeDB" id="Q965T8"/>
<organism evidence="2 3">
    <name type="scientific">Caenorhabditis elegans</name>
    <dbReference type="NCBI Taxonomy" id="6239"/>
    <lineage>
        <taxon>Eukaryota</taxon>
        <taxon>Metazoa</taxon>
        <taxon>Ecdysozoa</taxon>
        <taxon>Nematoda</taxon>
        <taxon>Chromadorea</taxon>
        <taxon>Rhabditida</taxon>
        <taxon>Rhabditina</taxon>
        <taxon>Rhabditomorpha</taxon>
        <taxon>Rhabditoidea</taxon>
        <taxon>Rhabditidae</taxon>
        <taxon>Peloderinae</taxon>
        <taxon>Caenorhabditis</taxon>
    </lineage>
</organism>
<dbReference type="PANTHER" id="PTHR10664">
    <property type="entry name" value="SERPENTINE RECEPTOR-C.ELEGANS"/>
    <property type="match status" value="1"/>
</dbReference>
<evidence type="ECO:0000313" key="4">
    <source>
        <dbReference type="WormBase" id="Y49C4A.1"/>
    </source>
</evidence>
<reference evidence="2 3" key="1">
    <citation type="journal article" date="1998" name="Science">
        <title>Genome sequence of the nematode C. elegans: a platform for investigating biology.</title>
        <authorList>
            <consortium name="The C. elegans sequencing consortium"/>
            <person name="Sulson J.E."/>
            <person name="Waterston R."/>
        </authorList>
    </citation>
    <scope>NUCLEOTIDE SEQUENCE [LARGE SCALE GENOMIC DNA]</scope>
    <source>
        <strain evidence="2 3">Bristol N2</strain>
    </source>
</reference>
<feature type="transmembrane region" description="Helical" evidence="1">
    <location>
        <begin position="254"/>
        <end position="274"/>
    </location>
</feature>
<dbReference type="WormBase" id="Y49C4A.1">
    <property type="protein sequence ID" value="CE26124"/>
    <property type="gene ID" value="WBGene00021706"/>
    <property type="gene designation" value="srbc-39"/>
</dbReference>
<dbReference type="SMR" id="Q965T8"/>
<evidence type="ECO:0000256" key="1">
    <source>
        <dbReference type="SAM" id="Phobius"/>
    </source>
</evidence>
<dbReference type="KEGG" id="cel:CELE_Y49C4A.1"/>
<dbReference type="GeneID" id="190060"/>
<keyword evidence="1" id="KW-0472">Membrane</keyword>
<feature type="transmembrane region" description="Helical" evidence="1">
    <location>
        <begin position="52"/>
        <end position="75"/>
    </location>
</feature>
<name>Q965T8_CAEEL</name>
<dbReference type="InterPro" id="IPR019420">
    <property type="entry name" value="7TM_GPCR_serpentine_rcpt_Srbc"/>
</dbReference>
<dbReference type="AGR" id="WB:WBGene00021706"/>
<dbReference type="CTD" id="190060"/>
<dbReference type="Proteomes" id="UP000001940">
    <property type="component" value="Chromosome V"/>
</dbReference>
<keyword evidence="3" id="KW-1185">Reference proteome</keyword>
<feature type="transmembrane region" description="Helical" evidence="1">
    <location>
        <begin position="179"/>
        <end position="197"/>
    </location>
</feature>
<gene>
    <name evidence="2 4" type="primary">srbc-39</name>
    <name evidence="2" type="ORF">CELE_Y49C4A.1</name>
    <name evidence="4" type="ORF">Y49C4A.1</name>
</gene>
<dbReference type="PANTHER" id="PTHR10664:SF42">
    <property type="entry name" value="SERPENTINE RECEPTOR, CLASS BC (CLASS B-LIKE)"/>
    <property type="match status" value="1"/>
</dbReference>
<dbReference type="EMBL" id="BX284605">
    <property type="protein sequence ID" value="CCD72456.1"/>
    <property type="molecule type" value="Genomic_DNA"/>
</dbReference>
<feature type="transmembrane region" description="Helical" evidence="1">
    <location>
        <begin position="126"/>
        <end position="147"/>
    </location>
</feature>
<dbReference type="eggNOG" id="ENOG502TFUK">
    <property type="taxonomic scope" value="Eukaryota"/>
</dbReference>
<dbReference type="Pfam" id="PF10316">
    <property type="entry name" value="7TM_GPCR_Srbc"/>
    <property type="match status" value="1"/>
</dbReference>
<sequence length="293" mass="33366">MELIIISGCFIGIICSVLTVLLNANLFCRIVLNKSQRREEMQLFYYRFALDFFYGLASCSYIGFTFLILIFPYTVQDLHFLIVYLALPCSNIAACRSIIAFFIVIERVMALYFPRIYRISIERVPNWLVFTVGACFGASENLALFVICSYDMEIPEACRFFGCAINKCFFKFWSMHRGIIFSVMVVFSIMISVKLYVLNHSGLHKSNNQLSKANRLALLDTFTVLLFDILPAICAVLWPTSYMFDVNHVGPYNAYLKIIGCVIESFIVTTILLFGQNSSSVRSTTIAVPSRHS</sequence>